<evidence type="ECO:0000313" key="6">
    <source>
        <dbReference type="EMBL" id="KKH35820.1"/>
    </source>
</evidence>
<dbReference type="EMBL" id="CP042908">
    <property type="protein sequence ID" value="QIB92389.1"/>
    <property type="molecule type" value="Genomic_DNA"/>
</dbReference>
<dbReference type="EMBL" id="JJQC01000029">
    <property type="protein sequence ID" value="KKH24172.1"/>
    <property type="molecule type" value="Genomic_DNA"/>
</dbReference>
<accession>A0A0F8LE44</accession>
<dbReference type="EMBL" id="JJQI01000115">
    <property type="protein sequence ID" value="KKH35820.1"/>
    <property type="molecule type" value="Genomic_DNA"/>
</dbReference>
<organism evidence="4 10">
    <name type="scientific">Methanosarcina mazei</name>
    <name type="common">Methanosarcina frisia</name>
    <dbReference type="NCBI Taxonomy" id="2209"/>
    <lineage>
        <taxon>Archaea</taxon>
        <taxon>Methanobacteriati</taxon>
        <taxon>Methanobacteriota</taxon>
        <taxon>Stenosarchaea group</taxon>
        <taxon>Methanomicrobia</taxon>
        <taxon>Methanosarcinales</taxon>
        <taxon>Methanosarcinaceae</taxon>
        <taxon>Methanosarcina</taxon>
    </lineage>
</organism>
<evidence type="ECO:0000313" key="9">
    <source>
        <dbReference type="EMBL" id="QIB92389.1"/>
    </source>
</evidence>
<dbReference type="Proteomes" id="UP000034001">
    <property type="component" value="Unassembled WGS sequence"/>
</dbReference>
<dbReference type="Proteomes" id="UP000034672">
    <property type="component" value="Unassembled WGS sequence"/>
</dbReference>
<dbReference type="RefSeq" id="WP_048044905.1">
    <property type="nucleotide sequence ID" value="NZ_CP042908.1"/>
</dbReference>
<evidence type="ECO:0000313" key="13">
    <source>
        <dbReference type="Proteomes" id="UP000034259"/>
    </source>
</evidence>
<evidence type="ECO:0000313" key="11">
    <source>
        <dbReference type="Proteomes" id="UP000034001"/>
    </source>
</evidence>
<dbReference type="Proteomes" id="UP000034064">
    <property type="component" value="Unassembled WGS sequence"/>
</dbReference>
<evidence type="ECO:0000313" key="18">
    <source>
        <dbReference type="Proteomes" id="UP000467371"/>
    </source>
</evidence>
<dbReference type="EMBL" id="JJQK01000040">
    <property type="protein sequence ID" value="KKH55247.1"/>
    <property type="molecule type" value="Genomic_DNA"/>
</dbReference>
<dbReference type="Proteomes" id="UP000467371">
    <property type="component" value="Chromosome"/>
</dbReference>
<evidence type="ECO:0000313" key="16">
    <source>
        <dbReference type="Proteomes" id="UP000034672"/>
    </source>
</evidence>
<dbReference type="EMBL" id="JJQB01000007">
    <property type="protein sequence ID" value="KKH23672.1"/>
    <property type="molecule type" value="Genomic_DNA"/>
</dbReference>
<reference evidence="9 18" key="2">
    <citation type="journal article" date="2020" name="Environ. Microbiol. Rep.">
        <title>Redox cycling of Fe(II) and Fe(III) in magnetite accelerates aceticlastic methanogenesis by Methanosarcina mazei.</title>
        <authorList>
            <person name="Wang H."/>
            <person name="Byrne J.M."/>
            <person name="Liu P."/>
            <person name="Liu J."/>
            <person name="Dong X."/>
            <person name="Lu Y."/>
        </authorList>
    </citation>
    <scope>NUCLEOTIDE SEQUENCE [LARGE SCALE GENOMIC DNA]</scope>
    <source>
        <strain evidence="18">zm-15</strain>
        <strain evidence="9">Zm-15</strain>
    </source>
</reference>
<dbReference type="Proteomes" id="UP000034733">
    <property type="component" value="Unassembled WGS sequence"/>
</dbReference>
<evidence type="ECO:0000313" key="7">
    <source>
        <dbReference type="EMBL" id="KKH55247.1"/>
    </source>
</evidence>
<evidence type="ECO:0000313" key="4">
    <source>
        <dbReference type="EMBL" id="KKH24172.1"/>
    </source>
</evidence>
<dbReference type="Proteomes" id="UP000033987">
    <property type="component" value="Unassembled WGS sequence"/>
</dbReference>
<dbReference type="AlphaFoldDB" id="A0A0F8LE44"/>
<evidence type="ECO:0000313" key="17">
    <source>
        <dbReference type="Proteomes" id="UP000034733"/>
    </source>
</evidence>
<evidence type="ECO:0000313" key="15">
    <source>
        <dbReference type="Proteomes" id="UP000034450"/>
    </source>
</evidence>
<dbReference type="EMBL" id="JJQN01000050">
    <property type="protein sequence ID" value="KKH61446.1"/>
    <property type="molecule type" value="Genomic_DNA"/>
</dbReference>
<dbReference type="Proteomes" id="UP000034259">
    <property type="component" value="Unassembled WGS sequence"/>
</dbReference>
<dbReference type="Proteomes" id="UP000034450">
    <property type="component" value="Unassembled WGS sequence"/>
</dbReference>
<sequence>MERKCTNCNVEMKNASLSANGGYALVEEIKKGFNRKVCGVNTYVCPKCGHIELVADKPEIFDK</sequence>
<proteinExistence type="predicted"/>
<dbReference type="PATRIC" id="fig|2209.43.peg.3407"/>
<dbReference type="EMBL" id="JJQF01000101">
    <property type="protein sequence ID" value="KKH29165.1"/>
    <property type="molecule type" value="Genomic_DNA"/>
</dbReference>
<name>A0A0F8LE44_METMZ</name>
<dbReference type="Proteomes" id="UP000034338">
    <property type="component" value="Unassembled WGS sequence"/>
</dbReference>
<reference evidence="10 11" key="1">
    <citation type="journal article" date="2015" name="ISME J.">
        <title>Genomic and phenotypic differentiation among Methanosarcina mazei populations from Columbia River sediment.</title>
        <authorList>
            <person name="Youngblut N.D."/>
            <person name="Wirth J.S."/>
            <person name="Henriksen J.R."/>
            <person name="Smith M."/>
            <person name="Simon H."/>
            <person name="Metcalf W.W."/>
            <person name="Whitaker R.J."/>
        </authorList>
    </citation>
    <scope>NUCLEOTIDE SEQUENCE [LARGE SCALE GENOMIC DNA]</scope>
    <source>
        <strain evidence="2 12">1.F.A.1A.3</strain>
        <strain evidence="3 17">1.F.A.1B.3</strain>
        <strain evidence="4 10">1.F.A.1B.4</strain>
        <strain evidence="5 14">1.H.A.0.1</strain>
        <strain evidence="6 16">1.H.A.1A.4</strain>
        <strain evidence="7 13">1.H.A.2.1</strain>
        <strain evidence="8 15">1.H.A.2.6</strain>
        <strain evidence="1 11">3.H.A.2.1</strain>
    </source>
</reference>
<evidence type="ECO:0000313" key="2">
    <source>
        <dbReference type="EMBL" id="KKH16752.1"/>
    </source>
</evidence>
<evidence type="ECO:0000313" key="14">
    <source>
        <dbReference type="Proteomes" id="UP000034338"/>
    </source>
</evidence>
<evidence type="ECO:0000313" key="5">
    <source>
        <dbReference type="EMBL" id="KKH29165.1"/>
    </source>
</evidence>
<evidence type="ECO:0000313" key="10">
    <source>
        <dbReference type="Proteomes" id="UP000033987"/>
    </source>
</evidence>
<evidence type="ECO:0000313" key="8">
    <source>
        <dbReference type="EMBL" id="KKH61446.1"/>
    </source>
</evidence>
<dbReference type="EMBL" id="JJQA01000068">
    <property type="protein sequence ID" value="KKH16752.1"/>
    <property type="molecule type" value="Genomic_DNA"/>
</dbReference>
<evidence type="ECO:0000313" key="3">
    <source>
        <dbReference type="EMBL" id="KKH23672.1"/>
    </source>
</evidence>
<evidence type="ECO:0000313" key="1">
    <source>
        <dbReference type="EMBL" id="KKG70088.1"/>
    </source>
</evidence>
<gene>
    <name evidence="5" type="ORF">DU37_04230</name>
    <name evidence="2" type="ORF">DU44_16715</name>
    <name evidence="3" type="ORF">DU48_05660</name>
    <name evidence="1" type="ORF">DU63_15635</name>
    <name evidence="4" type="ORF">DU65_15475</name>
    <name evidence="6" type="ORF">DU71_02635</name>
    <name evidence="7" type="ORF">DU72_15635</name>
    <name evidence="8" type="ORF">DU74_13430</name>
    <name evidence="9" type="ORF">FQU78_16350</name>
</gene>
<dbReference type="EMBL" id="JJPO01000140">
    <property type="protein sequence ID" value="KKG70088.1"/>
    <property type="molecule type" value="Genomic_DNA"/>
</dbReference>
<protein>
    <recommendedName>
        <fullName evidence="19">Nucleic acid-binding protein</fullName>
    </recommendedName>
</protein>
<evidence type="ECO:0008006" key="19">
    <source>
        <dbReference type="Google" id="ProtNLM"/>
    </source>
</evidence>
<dbReference type="GeneID" id="44088750"/>
<dbReference type="GeneID" id="24852770"/>
<evidence type="ECO:0000313" key="12">
    <source>
        <dbReference type="Proteomes" id="UP000034064"/>
    </source>
</evidence>